<sequence>MSEIRKRVAIVGGGIGGLAMAVALSHLKVDEHLQIDIYESTGKLTQIGAGIMIWPRGWEIIQSLGLEASLAQKMSPDQELPSPEQLKPTFKIRKGDTKEDRHIIDVMMPGGSVAFHRADVQEVLLKHISPSIKVHLSHRLISYRELEEGLVELEFKNGNKVTCDLLIGADGINSAIRKTFLRNKNGWSEEEAAQKAQPLWTGSTVYRNTIDAELIRKDSPNHRALTEAVMYLGKDKHLVAYPILQGKLVNAVPFLTNYAREGTYVDGPVLVEGSKDNFAPNFAGWADDVEVLIKHMSNPSRWEIQHHSPLDTYVSESGSVVLLGDAAHAAPPHLGNGASQAIEDVYVLANVLAKGITSGNFDIPRLTKIYDTVRQPFAVFAADASVRLGYLLDLHSPGFENIKDGDEVSQESVDTLAKAIQDVWAWTWQSAKPDMERALAMV</sequence>
<dbReference type="GO" id="GO:0071949">
    <property type="term" value="F:FAD binding"/>
    <property type="evidence" value="ECO:0007669"/>
    <property type="project" value="InterPro"/>
</dbReference>
<keyword evidence="2" id="KW-0274">FAD</keyword>
<dbReference type="SUPFAM" id="SSF54373">
    <property type="entry name" value="FAD-linked reductases, C-terminal domain"/>
    <property type="match status" value="1"/>
</dbReference>
<dbReference type="SUPFAM" id="SSF51905">
    <property type="entry name" value="FAD/NAD(P)-binding domain"/>
    <property type="match status" value="1"/>
</dbReference>
<evidence type="ECO:0000256" key="1">
    <source>
        <dbReference type="ARBA" id="ARBA00022630"/>
    </source>
</evidence>
<dbReference type="GO" id="GO:0044550">
    <property type="term" value="P:secondary metabolite biosynthetic process"/>
    <property type="evidence" value="ECO:0007669"/>
    <property type="project" value="TreeGrafter"/>
</dbReference>
<dbReference type="Gene3D" id="3.50.50.60">
    <property type="entry name" value="FAD/NAD(P)-binding domain"/>
    <property type="match status" value="1"/>
</dbReference>
<proteinExistence type="predicted"/>
<dbReference type="InterPro" id="IPR002938">
    <property type="entry name" value="FAD-bd"/>
</dbReference>
<feature type="domain" description="FAD-binding" evidence="4">
    <location>
        <begin position="7"/>
        <end position="179"/>
    </location>
</feature>
<dbReference type="PANTHER" id="PTHR46720">
    <property type="entry name" value="HYDROXYLASE, PUTATIVE (AFU_ORTHOLOGUE AFUA_3G01460)-RELATED"/>
    <property type="match status" value="1"/>
</dbReference>
<gene>
    <name evidence="5" type="ORF">JR316_009469</name>
</gene>
<dbReference type="AlphaFoldDB" id="A0A8H7XUF1"/>
<evidence type="ECO:0000256" key="3">
    <source>
        <dbReference type="ARBA" id="ARBA00023002"/>
    </source>
</evidence>
<dbReference type="GO" id="GO:0016491">
    <property type="term" value="F:oxidoreductase activity"/>
    <property type="evidence" value="ECO:0007669"/>
    <property type="project" value="UniProtKB-KW"/>
</dbReference>
<evidence type="ECO:0000256" key="2">
    <source>
        <dbReference type="ARBA" id="ARBA00022827"/>
    </source>
</evidence>
<reference evidence="5" key="1">
    <citation type="submission" date="2021-02" db="EMBL/GenBank/DDBJ databases">
        <title>Psilocybe cubensis genome.</title>
        <authorList>
            <person name="Mckernan K.J."/>
            <person name="Crawford S."/>
            <person name="Trippe A."/>
            <person name="Kane L.T."/>
            <person name="Mclaughlin S."/>
        </authorList>
    </citation>
    <scope>NUCLEOTIDE SEQUENCE [LARGE SCALE GENOMIC DNA]</scope>
    <source>
        <strain evidence="5">MGC-MH-2018</strain>
    </source>
</reference>
<keyword evidence="3" id="KW-0560">Oxidoreductase</keyword>
<evidence type="ECO:0000259" key="4">
    <source>
        <dbReference type="Pfam" id="PF01494"/>
    </source>
</evidence>
<accession>A0A8H7XUF1</accession>
<dbReference type="InterPro" id="IPR051104">
    <property type="entry name" value="FAD_monoxygenase"/>
</dbReference>
<keyword evidence="1" id="KW-0285">Flavoprotein</keyword>
<feature type="domain" description="FAD-binding" evidence="4">
    <location>
        <begin position="316"/>
        <end position="378"/>
    </location>
</feature>
<name>A0A8H7XUF1_PSICU</name>
<evidence type="ECO:0000313" key="5">
    <source>
        <dbReference type="EMBL" id="KAG5165883.1"/>
    </source>
</evidence>
<dbReference type="EMBL" id="JAFIQS010000009">
    <property type="protein sequence ID" value="KAG5165883.1"/>
    <property type="molecule type" value="Genomic_DNA"/>
</dbReference>
<dbReference type="PANTHER" id="PTHR46720:SF3">
    <property type="entry name" value="FAD-BINDING DOMAIN-CONTAINING PROTEIN-RELATED"/>
    <property type="match status" value="1"/>
</dbReference>
<dbReference type="PRINTS" id="PR00420">
    <property type="entry name" value="RNGMNOXGNASE"/>
</dbReference>
<organism evidence="5">
    <name type="scientific">Psilocybe cubensis</name>
    <name type="common">Psychedelic mushroom</name>
    <name type="synonym">Stropharia cubensis</name>
    <dbReference type="NCBI Taxonomy" id="181762"/>
    <lineage>
        <taxon>Eukaryota</taxon>
        <taxon>Fungi</taxon>
        <taxon>Dikarya</taxon>
        <taxon>Basidiomycota</taxon>
        <taxon>Agaricomycotina</taxon>
        <taxon>Agaricomycetes</taxon>
        <taxon>Agaricomycetidae</taxon>
        <taxon>Agaricales</taxon>
        <taxon>Agaricineae</taxon>
        <taxon>Strophariaceae</taxon>
        <taxon>Psilocybe</taxon>
    </lineage>
</organism>
<dbReference type="InterPro" id="IPR036188">
    <property type="entry name" value="FAD/NAD-bd_sf"/>
</dbReference>
<protein>
    <recommendedName>
        <fullName evidence="4">FAD-binding domain-containing protein</fullName>
    </recommendedName>
</protein>
<dbReference type="Pfam" id="PF01494">
    <property type="entry name" value="FAD_binding_3"/>
    <property type="match status" value="2"/>
</dbReference>
<comment type="caution">
    <text evidence="5">The sequence shown here is derived from an EMBL/GenBank/DDBJ whole genome shotgun (WGS) entry which is preliminary data.</text>
</comment>